<gene>
    <name evidence="5" type="ORF">SAMN05443244_2473</name>
</gene>
<feature type="chain" id="PRO_5010311079" evidence="3">
    <location>
        <begin position="22"/>
        <end position="418"/>
    </location>
</feature>
<dbReference type="InterPro" id="IPR054539">
    <property type="entry name" value="Beta-prop_PDH"/>
</dbReference>
<dbReference type="Pfam" id="PF01436">
    <property type="entry name" value="NHL"/>
    <property type="match status" value="1"/>
</dbReference>
<dbReference type="Gene3D" id="2.120.10.30">
    <property type="entry name" value="TolB, C-terminal domain"/>
    <property type="match status" value="1"/>
</dbReference>
<organism evidence="5 6">
    <name type="scientific">Terriglobus roseus</name>
    <dbReference type="NCBI Taxonomy" id="392734"/>
    <lineage>
        <taxon>Bacteria</taxon>
        <taxon>Pseudomonadati</taxon>
        <taxon>Acidobacteriota</taxon>
        <taxon>Terriglobia</taxon>
        <taxon>Terriglobales</taxon>
        <taxon>Acidobacteriaceae</taxon>
        <taxon>Terriglobus</taxon>
    </lineage>
</organism>
<evidence type="ECO:0000313" key="6">
    <source>
        <dbReference type="Proteomes" id="UP000182409"/>
    </source>
</evidence>
<dbReference type="AlphaFoldDB" id="A0A1H4P7A8"/>
<dbReference type="EMBL" id="FNSD01000001">
    <property type="protein sequence ID" value="SEC03225.1"/>
    <property type="molecule type" value="Genomic_DNA"/>
</dbReference>
<keyword evidence="3" id="KW-0732">Signal</keyword>
<feature type="repeat" description="NHL" evidence="2">
    <location>
        <begin position="386"/>
        <end position="415"/>
    </location>
</feature>
<dbReference type="Pfam" id="PF22807">
    <property type="entry name" value="TrAA12"/>
    <property type="match status" value="1"/>
</dbReference>
<dbReference type="OrthoDB" id="9770043at2"/>
<evidence type="ECO:0000256" key="3">
    <source>
        <dbReference type="SAM" id="SignalP"/>
    </source>
</evidence>
<protein>
    <submittedName>
        <fullName evidence="5">Glucose/arabinose dehydrogenase, beta-propeller fold</fullName>
    </submittedName>
</protein>
<feature type="signal peptide" evidence="3">
    <location>
        <begin position="1"/>
        <end position="21"/>
    </location>
</feature>
<evidence type="ECO:0000313" key="5">
    <source>
        <dbReference type="EMBL" id="SEC03225.1"/>
    </source>
</evidence>
<keyword evidence="1" id="KW-0677">Repeat</keyword>
<name>A0A1H4P7A8_9BACT</name>
<accession>A0A1H4P7A8</accession>
<sequence length="418" mass="44524">MIKSVMVAALALGMVAGAARASEPDGLMLPTGFHATVVAEGLGPVRHLTVRDNGDIYVSTRHPRNQPSTGIIALRLGSNHKAVQTEHFSTVDQATGIRMYKGALYAASPTAIYRFPLDGNALVPSAAPQTVVDGLTVTSNHVFAFDGKGGLFVAFDGANICADPAAPRDSKPVGLKPCPALTTKAGIWRFDDSRLNQKFSDGERFATGIRDMSALDWRAGDALYGGTHGRDGTHAMFPEVVSATEDEAIPDELFRIEKATDMGWPYTYYDGARQKRILAPEYGGDGKASPSEGTYAKPVAAFFQPRRPALLDLVVYNGKRFPAMYRSGIFVAMHGGADADATPEGQAGYNIVFVPMKNNQAGKPVVFADGFAGPLPSDKNLKSAAYRPVGVAVGPDGALYVADSNKGRIWRIAYGEKP</sequence>
<dbReference type="PROSITE" id="PS51125">
    <property type="entry name" value="NHL"/>
    <property type="match status" value="1"/>
</dbReference>
<feature type="domain" description="Pyrroloquinoline quinone-dependent pyranose dehydrogenase beta-propeller" evidence="4">
    <location>
        <begin position="30"/>
        <end position="234"/>
    </location>
</feature>
<dbReference type="RefSeq" id="WP_074654332.1">
    <property type="nucleotide sequence ID" value="NZ_FNSD01000001.1"/>
</dbReference>
<proteinExistence type="predicted"/>
<dbReference type="Proteomes" id="UP000182409">
    <property type="component" value="Unassembled WGS sequence"/>
</dbReference>
<reference evidence="5 6" key="1">
    <citation type="submission" date="2016-10" db="EMBL/GenBank/DDBJ databases">
        <authorList>
            <person name="de Groot N.N."/>
        </authorList>
    </citation>
    <scope>NUCLEOTIDE SEQUENCE [LARGE SCALE GENOMIC DNA]</scope>
    <source>
        <strain evidence="5 6">AB35.6</strain>
    </source>
</reference>
<dbReference type="InterPro" id="IPR011042">
    <property type="entry name" value="6-blade_b-propeller_TolB-like"/>
</dbReference>
<evidence type="ECO:0000256" key="2">
    <source>
        <dbReference type="PROSITE-ProRule" id="PRU00504"/>
    </source>
</evidence>
<dbReference type="InterPro" id="IPR001258">
    <property type="entry name" value="NHL_repeat"/>
</dbReference>
<dbReference type="SUPFAM" id="SSF50952">
    <property type="entry name" value="Soluble quinoprotein glucose dehydrogenase"/>
    <property type="match status" value="1"/>
</dbReference>
<evidence type="ECO:0000259" key="4">
    <source>
        <dbReference type="Pfam" id="PF22807"/>
    </source>
</evidence>
<dbReference type="InterPro" id="IPR011041">
    <property type="entry name" value="Quinoprot_gluc/sorb_DH_b-prop"/>
</dbReference>
<evidence type="ECO:0000256" key="1">
    <source>
        <dbReference type="ARBA" id="ARBA00022737"/>
    </source>
</evidence>